<dbReference type="PRINTS" id="PR00455">
    <property type="entry name" value="HTHTETR"/>
</dbReference>
<accession>A0A3P8KEG7</accession>
<dbReference type="EMBL" id="LR131273">
    <property type="protein sequence ID" value="VDR38188.1"/>
    <property type="molecule type" value="Genomic_DNA"/>
</dbReference>
<evidence type="ECO:0000313" key="6">
    <source>
        <dbReference type="EMBL" id="MBS4099860.1"/>
    </source>
</evidence>
<dbReference type="PANTHER" id="PTHR30055:SF234">
    <property type="entry name" value="HTH-TYPE TRANSCRIPTIONAL REGULATOR BETI"/>
    <property type="match status" value="1"/>
</dbReference>
<reference evidence="7 8" key="1">
    <citation type="submission" date="2018-12" db="EMBL/GenBank/DDBJ databases">
        <authorList>
            <consortium name="Pathogen Informatics"/>
        </authorList>
    </citation>
    <scope>NUCLEOTIDE SEQUENCE [LARGE SCALE GENOMIC DNA]</scope>
    <source>
        <strain evidence="7 8">NCTC10741</strain>
    </source>
</reference>
<evidence type="ECO:0000256" key="4">
    <source>
        <dbReference type="PROSITE-ProRule" id="PRU00335"/>
    </source>
</evidence>
<dbReference type="InterPro" id="IPR009057">
    <property type="entry name" value="Homeodomain-like_sf"/>
</dbReference>
<evidence type="ECO:0000256" key="3">
    <source>
        <dbReference type="ARBA" id="ARBA00023163"/>
    </source>
</evidence>
<dbReference type="OrthoDB" id="3211155at2"/>
<dbReference type="GO" id="GO:0003700">
    <property type="term" value="F:DNA-binding transcription factor activity"/>
    <property type="evidence" value="ECO:0007669"/>
    <property type="project" value="TreeGrafter"/>
</dbReference>
<feature type="domain" description="HTH tetR-type" evidence="5">
    <location>
        <begin position="13"/>
        <end position="73"/>
    </location>
</feature>
<dbReference type="Proteomes" id="UP000676853">
    <property type="component" value="Unassembled WGS sequence"/>
</dbReference>
<proteinExistence type="predicted"/>
<dbReference type="InterPro" id="IPR023772">
    <property type="entry name" value="DNA-bd_HTH_TetR-type_CS"/>
</dbReference>
<dbReference type="RefSeq" id="WP_126195484.1">
    <property type="nucleotide sequence ID" value="NZ_CP085954.1"/>
</dbReference>
<name>A0A3P8KEG7_TSUPA</name>
<gene>
    <name evidence="7" type="primary">luxR</name>
    <name evidence="6" type="ORF">KFZ73_01285</name>
    <name evidence="7" type="ORF">NCTC10741_01303</name>
</gene>
<evidence type="ECO:0000256" key="2">
    <source>
        <dbReference type="ARBA" id="ARBA00023125"/>
    </source>
</evidence>
<evidence type="ECO:0000259" key="5">
    <source>
        <dbReference type="PROSITE" id="PS50977"/>
    </source>
</evidence>
<evidence type="ECO:0000313" key="9">
    <source>
        <dbReference type="Proteomes" id="UP000676853"/>
    </source>
</evidence>
<keyword evidence="2 4" id="KW-0238">DNA-binding</keyword>
<dbReference type="Gene3D" id="1.10.357.10">
    <property type="entry name" value="Tetracycline Repressor, domain 2"/>
    <property type="match status" value="1"/>
</dbReference>
<dbReference type="PANTHER" id="PTHR30055">
    <property type="entry name" value="HTH-TYPE TRANSCRIPTIONAL REGULATOR RUTR"/>
    <property type="match status" value="1"/>
</dbReference>
<dbReference type="AlphaFoldDB" id="A0A3P8KEG7"/>
<sequence length="217" mass="22886">MTEGIGLREQKKIDTRRRLQEVALELFAARGFDHVTVTDVARAAHVSPATVFNYFPTKEDLVLQGMAEYGERLVGALRDRAPGTSVLEAFRAHLREPRGVLAVDDPRAVEGLVRVRAIIAASPALRARELLLADAAAADLAALLAEEQGDGIRTRALATAAIGITQAMTLEVHRLAESGLLGTEIAATVLPEGTAAVDVLIRGLARTSAAPGGTAPT</sequence>
<dbReference type="InterPro" id="IPR001647">
    <property type="entry name" value="HTH_TetR"/>
</dbReference>
<dbReference type="Proteomes" id="UP000271626">
    <property type="component" value="Chromosome"/>
</dbReference>
<dbReference type="EMBL" id="JAGXOE010000002">
    <property type="protein sequence ID" value="MBS4099860.1"/>
    <property type="molecule type" value="Genomic_DNA"/>
</dbReference>
<dbReference type="PROSITE" id="PS01081">
    <property type="entry name" value="HTH_TETR_1"/>
    <property type="match status" value="1"/>
</dbReference>
<dbReference type="Pfam" id="PF00440">
    <property type="entry name" value="TetR_N"/>
    <property type="match status" value="1"/>
</dbReference>
<evidence type="ECO:0000256" key="1">
    <source>
        <dbReference type="ARBA" id="ARBA00023015"/>
    </source>
</evidence>
<dbReference type="GO" id="GO:0000976">
    <property type="term" value="F:transcription cis-regulatory region binding"/>
    <property type="evidence" value="ECO:0007669"/>
    <property type="project" value="TreeGrafter"/>
</dbReference>
<dbReference type="SUPFAM" id="SSF46689">
    <property type="entry name" value="Homeodomain-like"/>
    <property type="match status" value="1"/>
</dbReference>
<protein>
    <submittedName>
        <fullName evidence="7">HTH-type transcriptional regulator luxR</fullName>
    </submittedName>
    <submittedName>
        <fullName evidence="6">TetR family transcriptional regulator</fullName>
    </submittedName>
</protein>
<dbReference type="InterPro" id="IPR050109">
    <property type="entry name" value="HTH-type_TetR-like_transc_reg"/>
</dbReference>
<keyword evidence="9" id="KW-1185">Reference proteome</keyword>
<reference evidence="6 9" key="2">
    <citation type="submission" date="2021-04" db="EMBL/GenBank/DDBJ databases">
        <title>Whole genome sequence analysis of a thiophenic sulfur metabolizing bacteria.</title>
        <authorList>
            <person name="Akhtar N."/>
            <person name="Akram J."/>
            <person name="Aslam A."/>
        </authorList>
    </citation>
    <scope>NUCLEOTIDE SEQUENCE [LARGE SCALE GENOMIC DNA]</scope>
    <source>
        <strain evidence="6 9">3OW</strain>
    </source>
</reference>
<evidence type="ECO:0000313" key="8">
    <source>
        <dbReference type="Proteomes" id="UP000271626"/>
    </source>
</evidence>
<keyword evidence="3" id="KW-0804">Transcription</keyword>
<dbReference type="PROSITE" id="PS50977">
    <property type="entry name" value="HTH_TETR_2"/>
    <property type="match status" value="1"/>
</dbReference>
<dbReference type="Gene3D" id="1.10.10.60">
    <property type="entry name" value="Homeodomain-like"/>
    <property type="match status" value="1"/>
</dbReference>
<keyword evidence="1" id="KW-0805">Transcription regulation</keyword>
<evidence type="ECO:0000313" key="7">
    <source>
        <dbReference type="EMBL" id="VDR38188.1"/>
    </source>
</evidence>
<organism evidence="7 8">
    <name type="scientific">Tsukamurella paurometabola</name>
    <name type="common">Corynebacterium paurometabolum</name>
    <dbReference type="NCBI Taxonomy" id="2061"/>
    <lineage>
        <taxon>Bacteria</taxon>
        <taxon>Bacillati</taxon>
        <taxon>Actinomycetota</taxon>
        <taxon>Actinomycetes</taxon>
        <taxon>Mycobacteriales</taxon>
        <taxon>Tsukamurellaceae</taxon>
        <taxon>Tsukamurella</taxon>
    </lineage>
</organism>
<feature type="DNA-binding region" description="H-T-H motif" evidence="4">
    <location>
        <begin position="36"/>
        <end position="55"/>
    </location>
</feature>